<organism evidence="1 2">
    <name type="scientific">[Emmonsia] crescens</name>
    <dbReference type="NCBI Taxonomy" id="73230"/>
    <lineage>
        <taxon>Eukaryota</taxon>
        <taxon>Fungi</taxon>
        <taxon>Dikarya</taxon>
        <taxon>Ascomycota</taxon>
        <taxon>Pezizomycotina</taxon>
        <taxon>Eurotiomycetes</taxon>
        <taxon>Eurotiomycetidae</taxon>
        <taxon>Onygenales</taxon>
        <taxon>Ajellomycetaceae</taxon>
        <taxon>Emergomyces</taxon>
    </lineage>
</organism>
<dbReference type="Proteomes" id="UP000034164">
    <property type="component" value="Unassembled WGS sequence"/>
</dbReference>
<gene>
    <name evidence="1" type="ORF">EMCG_04555</name>
</gene>
<dbReference type="EMBL" id="LCZI01001449">
    <property type="protein sequence ID" value="KKZ60776.1"/>
    <property type="molecule type" value="Genomic_DNA"/>
</dbReference>
<accession>A0A0G2J7C0</accession>
<dbReference type="VEuPathDB" id="FungiDB:EMCG_04555"/>
<proteinExistence type="predicted"/>
<evidence type="ECO:0000313" key="2">
    <source>
        <dbReference type="Proteomes" id="UP000034164"/>
    </source>
</evidence>
<dbReference type="AlphaFoldDB" id="A0A0G2J7C0"/>
<evidence type="ECO:0000313" key="1">
    <source>
        <dbReference type="EMBL" id="KKZ60776.1"/>
    </source>
</evidence>
<comment type="caution">
    <text evidence="1">The sequence shown here is derived from an EMBL/GenBank/DDBJ whole genome shotgun (WGS) entry which is preliminary data.</text>
</comment>
<name>A0A0G2J7C0_9EURO</name>
<sequence>MKRHFPYYEDTKTELQQIVIELEEGSISVTLEPSVSDDFRSIIEDAATTLVSDERDGKGTTPEIAKKEVLFYKTTPAYKAVVDHIVKNLPDIDLKNQALPIQNLSQMTFNTIIFPPGLYQFKSLNVISIRVSEFGRATAEKVGAHSHEIAWGDVFVAKGSVDIDIREKCAFIVMTSKLGTP</sequence>
<protein>
    <submittedName>
        <fullName evidence="1">Uncharacterized protein</fullName>
    </submittedName>
</protein>
<reference evidence="2" key="1">
    <citation type="journal article" date="2015" name="PLoS Genet.">
        <title>The dynamic genome and transcriptome of the human fungal pathogen Blastomyces and close relative Emmonsia.</title>
        <authorList>
            <person name="Munoz J.F."/>
            <person name="Gauthier G.M."/>
            <person name="Desjardins C.A."/>
            <person name="Gallo J.E."/>
            <person name="Holder J."/>
            <person name="Sullivan T.D."/>
            <person name="Marty A.J."/>
            <person name="Carmen J.C."/>
            <person name="Chen Z."/>
            <person name="Ding L."/>
            <person name="Gujja S."/>
            <person name="Magrini V."/>
            <person name="Misas E."/>
            <person name="Mitreva M."/>
            <person name="Priest M."/>
            <person name="Saif S."/>
            <person name="Whiston E.A."/>
            <person name="Young S."/>
            <person name="Zeng Q."/>
            <person name="Goldman W.E."/>
            <person name="Mardis E.R."/>
            <person name="Taylor J.W."/>
            <person name="McEwen J.G."/>
            <person name="Clay O.K."/>
            <person name="Klein B.S."/>
            <person name="Cuomo C.A."/>
        </authorList>
    </citation>
    <scope>NUCLEOTIDE SEQUENCE [LARGE SCALE GENOMIC DNA]</scope>
    <source>
        <strain evidence="2">UAMH 3008</strain>
    </source>
</reference>